<dbReference type="EMBL" id="JABXYK010000007">
    <property type="protein sequence ID" value="NVP56140.1"/>
    <property type="molecule type" value="Genomic_DNA"/>
</dbReference>
<protein>
    <submittedName>
        <fullName evidence="1">Cellulose biosynthesis protein BcsN</fullName>
    </submittedName>
</protein>
<evidence type="ECO:0000313" key="1">
    <source>
        <dbReference type="EMBL" id="NVP56140.1"/>
    </source>
</evidence>
<organism evidence="1 2">
    <name type="scientific">Mycoplana rhizolycopersici</name>
    <dbReference type="NCBI Taxonomy" id="2746702"/>
    <lineage>
        <taxon>Bacteria</taxon>
        <taxon>Pseudomonadati</taxon>
        <taxon>Pseudomonadota</taxon>
        <taxon>Alphaproteobacteria</taxon>
        <taxon>Hyphomicrobiales</taxon>
        <taxon>Rhizobiaceae</taxon>
        <taxon>Mycoplana</taxon>
    </lineage>
</organism>
<keyword evidence="2" id="KW-1185">Reference proteome</keyword>
<dbReference type="InterPro" id="IPR031482">
    <property type="entry name" value="CBP_BcsN"/>
</dbReference>
<reference evidence="1 2" key="1">
    <citation type="submission" date="2020-06" db="EMBL/GenBank/DDBJ databases">
        <title>Rhizobium sp.nov. isolated from the tomato plant.</title>
        <authorList>
            <person name="Thin K.K."/>
            <person name="Zhang X."/>
            <person name="He S."/>
        </authorList>
    </citation>
    <scope>NUCLEOTIDE SEQUENCE [LARGE SCALE GENOMIC DNA]</scope>
    <source>
        <strain evidence="1 2">DBTS2</strain>
    </source>
</reference>
<proteinExistence type="predicted"/>
<gene>
    <name evidence="1" type="primary">bcsN</name>
    <name evidence="1" type="ORF">HV823_12845</name>
</gene>
<accession>A0ABX2QEF7</accession>
<comment type="caution">
    <text evidence="1">The sequence shown here is derived from an EMBL/GenBank/DDBJ whole genome shotgun (WGS) entry which is preliminary data.</text>
</comment>
<name>A0ABX2QEF7_9HYPH</name>
<evidence type="ECO:0000313" key="2">
    <source>
        <dbReference type="Proteomes" id="UP000659172"/>
    </source>
</evidence>
<dbReference type="Proteomes" id="UP000659172">
    <property type="component" value="Unassembled WGS sequence"/>
</dbReference>
<sequence>MPAHCLVGLAIVVALAGCAARDGVRIPAGNRVVAESDALILPAAGGPAVLDVVERTYTNAVEQKVSLFTSSAVPGQNYLNIQMFGPMQAEHDGETRLGFRPVHVAQLAREMRQQVPGVPLRTSGLYLQNNYGPFGYAFGRSASGDACLYGWQQIRARDNERTMFQNRGNIQIRARVCDSEADERQLLALMYGYTISGTFVPGGWNPYGAPRPVDPTLGEDSSPILPREEELSTRPVPVAAPRVRRVAVENAAPAATAADVSGAHRQPAVLVPSPVAVEGAATQKGTPVVPAPGCVEGGSACN</sequence>
<dbReference type="Pfam" id="PF17038">
    <property type="entry name" value="CBP_BcsN"/>
    <property type="match status" value="1"/>
</dbReference>